<evidence type="ECO:0000256" key="2">
    <source>
        <dbReference type="SAM" id="MobiDB-lite"/>
    </source>
</evidence>
<feature type="compositionally biased region" description="Polar residues" evidence="2">
    <location>
        <begin position="325"/>
        <end position="334"/>
    </location>
</feature>
<evidence type="ECO:0000256" key="1">
    <source>
        <dbReference type="SAM" id="Coils"/>
    </source>
</evidence>
<dbReference type="VEuPathDB" id="FungiDB:H310_12917"/>
<feature type="region of interest" description="Disordered" evidence="2">
    <location>
        <begin position="284"/>
        <end position="360"/>
    </location>
</feature>
<feature type="compositionally biased region" description="Polar residues" evidence="2">
    <location>
        <begin position="299"/>
        <end position="313"/>
    </location>
</feature>
<dbReference type="RefSeq" id="XP_008878423.1">
    <property type="nucleotide sequence ID" value="XM_008880201.1"/>
</dbReference>
<dbReference type="GeneID" id="20089967"/>
<feature type="non-terminal residue" evidence="3">
    <location>
        <position position="360"/>
    </location>
</feature>
<proteinExistence type="predicted"/>
<reference evidence="3" key="1">
    <citation type="submission" date="2013-12" db="EMBL/GenBank/DDBJ databases">
        <title>The Genome Sequence of Aphanomyces invadans NJM9701.</title>
        <authorList>
            <consortium name="The Broad Institute Genomics Platform"/>
            <person name="Russ C."/>
            <person name="Tyler B."/>
            <person name="van West P."/>
            <person name="Dieguez-Uribeondo J."/>
            <person name="Young S.K."/>
            <person name="Zeng Q."/>
            <person name="Gargeya S."/>
            <person name="Fitzgerald M."/>
            <person name="Abouelleil A."/>
            <person name="Alvarado L."/>
            <person name="Chapman S.B."/>
            <person name="Gainer-Dewar J."/>
            <person name="Goldberg J."/>
            <person name="Griggs A."/>
            <person name="Gujja S."/>
            <person name="Hansen M."/>
            <person name="Howarth C."/>
            <person name="Imamovic A."/>
            <person name="Ireland A."/>
            <person name="Larimer J."/>
            <person name="McCowan C."/>
            <person name="Murphy C."/>
            <person name="Pearson M."/>
            <person name="Poon T.W."/>
            <person name="Priest M."/>
            <person name="Roberts A."/>
            <person name="Saif S."/>
            <person name="Shea T."/>
            <person name="Sykes S."/>
            <person name="Wortman J."/>
            <person name="Nusbaum C."/>
            <person name="Birren B."/>
        </authorList>
    </citation>
    <scope>NUCLEOTIDE SEQUENCE [LARGE SCALE GENOMIC DNA]</scope>
    <source>
        <strain evidence="3">NJM9701</strain>
    </source>
</reference>
<protein>
    <submittedName>
        <fullName evidence="3">Uncharacterized protein</fullName>
    </submittedName>
</protein>
<dbReference type="AlphaFoldDB" id="A0A024THX1"/>
<feature type="compositionally biased region" description="Basic and acidic residues" evidence="2">
    <location>
        <begin position="337"/>
        <end position="351"/>
    </location>
</feature>
<accession>A0A024THX1</accession>
<sequence>MHVNSSSKRCELRRGGDGDTGLVALELPLNQAVHPSDIATDNDITSKPPPSDGLASYAMFVKWVLLSPTSTVEAEGSSKWPSDLDALEEPALAESTSPTFATTTDAKMARASVEADNEALVDTLFDLEREIEAFDAVLAQLEHDKAMDQGQLEQCERHLLERLKERDDTVAEQFALEQQIAQVERLGVSDEIVAATMQTSSISSTILRRGMTKLNLPFGWNSKNQSTTAPQSGELDVDLYHDTTQVHRDIELYEKRLAHEKLSLAEAKSDLDTQVFSNRYMARHGRSNFPRQAVGEESGQATRKPQRISSHPSGSKGRSRPHASSIFSDDSQAQDGPEDRHDHSTIQHFAKDSSSACIHI</sequence>
<dbReference type="OrthoDB" id="74551at2759"/>
<keyword evidence="1" id="KW-0175">Coiled coil</keyword>
<dbReference type="EMBL" id="KI913996">
    <property type="protein sequence ID" value="ETV92902.1"/>
    <property type="molecule type" value="Genomic_DNA"/>
</dbReference>
<evidence type="ECO:0000313" key="3">
    <source>
        <dbReference type="EMBL" id="ETV92902.1"/>
    </source>
</evidence>
<gene>
    <name evidence="3" type="ORF">H310_12917</name>
</gene>
<organism evidence="3">
    <name type="scientific">Aphanomyces invadans</name>
    <dbReference type="NCBI Taxonomy" id="157072"/>
    <lineage>
        <taxon>Eukaryota</taxon>
        <taxon>Sar</taxon>
        <taxon>Stramenopiles</taxon>
        <taxon>Oomycota</taxon>
        <taxon>Saprolegniomycetes</taxon>
        <taxon>Saprolegniales</taxon>
        <taxon>Verrucalvaceae</taxon>
        <taxon>Aphanomyces</taxon>
    </lineage>
</organism>
<name>A0A024THX1_9STRA</name>
<feature type="coiled-coil region" evidence="1">
    <location>
        <begin position="110"/>
        <end position="144"/>
    </location>
</feature>